<proteinExistence type="predicted"/>
<dbReference type="Proteomes" id="UP000245870">
    <property type="component" value="Unassembled WGS sequence"/>
</dbReference>
<dbReference type="AlphaFoldDB" id="A0A2U0TYX7"/>
<dbReference type="EMBL" id="QENY01000024">
    <property type="protein sequence ID" value="PVX48793.1"/>
    <property type="molecule type" value="Genomic_DNA"/>
</dbReference>
<reference evidence="1 2" key="1">
    <citation type="submission" date="2018-05" db="EMBL/GenBank/DDBJ databases">
        <title>Genomic Encyclopedia of Type Strains, Phase IV (KMG-IV): sequencing the most valuable type-strain genomes for metagenomic binning, comparative biology and taxonomic classification.</title>
        <authorList>
            <person name="Goeker M."/>
        </authorList>
    </citation>
    <scope>NUCLEOTIDE SEQUENCE [LARGE SCALE GENOMIC DNA]</scope>
    <source>
        <strain evidence="1 2">DSM 100333</strain>
    </source>
</reference>
<protein>
    <submittedName>
        <fullName evidence="1">Uncharacterized protein</fullName>
    </submittedName>
</protein>
<comment type="caution">
    <text evidence="1">The sequence shown here is derived from an EMBL/GenBank/DDBJ whole genome shotgun (WGS) entry which is preliminary data.</text>
</comment>
<gene>
    <name evidence="1" type="ORF">C7379_12439</name>
</gene>
<evidence type="ECO:0000313" key="1">
    <source>
        <dbReference type="EMBL" id="PVX48793.1"/>
    </source>
</evidence>
<keyword evidence="2" id="KW-1185">Reference proteome</keyword>
<accession>A0A2U0TYX7</accession>
<sequence length="73" mass="8601">MHTSLRSVVRKARPDVRMKNQMSFHIPYGSIICIRLNGYDLSKPMGLHPSTEHSVYFYKDRYYLYEMQATASI</sequence>
<evidence type="ECO:0000313" key="2">
    <source>
        <dbReference type="Proteomes" id="UP000245870"/>
    </source>
</evidence>
<organism evidence="1 2">
    <name type="scientific">Hallella colorans</name>
    <dbReference type="NCBI Taxonomy" id="1703337"/>
    <lineage>
        <taxon>Bacteria</taxon>
        <taxon>Pseudomonadati</taxon>
        <taxon>Bacteroidota</taxon>
        <taxon>Bacteroidia</taxon>
        <taxon>Bacteroidales</taxon>
        <taxon>Prevotellaceae</taxon>
        <taxon>Hallella</taxon>
    </lineage>
</organism>
<name>A0A2U0TYX7_9BACT</name>